<protein>
    <submittedName>
        <fullName evidence="2">Uncharacterized protein</fullName>
    </submittedName>
</protein>
<name>A0A212L1Z8_9HYPH</name>
<sequence>MRAIKNKDLNDRRSTANDAKAAQLQAYRAAIAAAAPTREARQAERLAIAEARDGRRAERERLKLEEQNRIAAEAAEREAAIAAAARAETEARELANKNRIARVLEDEAARKAERDRRYANRKARRA</sequence>
<dbReference type="Pfam" id="PF20089">
    <property type="entry name" value="DUF6481"/>
    <property type="match status" value="1"/>
</dbReference>
<dbReference type="InterPro" id="IPR045510">
    <property type="entry name" value="DUF6481"/>
</dbReference>
<dbReference type="AlphaFoldDB" id="A0A212L1Z8"/>
<gene>
    <name evidence="2" type="ORF">KL86PLE_100141</name>
</gene>
<dbReference type="EMBL" id="FMJD01000002">
    <property type="protein sequence ID" value="SCM71389.1"/>
    <property type="molecule type" value="Genomic_DNA"/>
</dbReference>
<keyword evidence="1" id="KW-0175">Coiled coil</keyword>
<accession>A0A212L1Z8</accession>
<proteinExistence type="predicted"/>
<dbReference type="RefSeq" id="WP_288198966.1">
    <property type="nucleotide sequence ID" value="NZ_LT608334.1"/>
</dbReference>
<evidence type="ECO:0000313" key="2">
    <source>
        <dbReference type="EMBL" id="SCM71389.1"/>
    </source>
</evidence>
<organism evidence="2">
    <name type="scientific">uncultured Pleomorphomonas sp</name>
    <dbReference type="NCBI Taxonomy" id="442121"/>
    <lineage>
        <taxon>Bacteria</taxon>
        <taxon>Pseudomonadati</taxon>
        <taxon>Pseudomonadota</taxon>
        <taxon>Alphaproteobacteria</taxon>
        <taxon>Hyphomicrobiales</taxon>
        <taxon>Pleomorphomonadaceae</taxon>
        <taxon>Pleomorphomonas</taxon>
        <taxon>environmental samples</taxon>
    </lineage>
</organism>
<reference evidence="2" key="1">
    <citation type="submission" date="2016-08" db="EMBL/GenBank/DDBJ databases">
        <authorList>
            <person name="Seilhamer J.J."/>
        </authorList>
    </citation>
    <scope>NUCLEOTIDE SEQUENCE</scope>
    <source>
        <strain evidence="2">86</strain>
    </source>
</reference>
<evidence type="ECO:0000256" key="1">
    <source>
        <dbReference type="SAM" id="Coils"/>
    </source>
</evidence>
<feature type="coiled-coil region" evidence="1">
    <location>
        <begin position="48"/>
        <end position="107"/>
    </location>
</feature>